<feature type="chain" id="PRO_5047373059" description="Legume lectin domain-containing protein" evidence="1">
    <location>
        <begin position="21"/>
        <end position="141"/>
    </location>
</feature>
<evidence type="ECO:0000313" key="4">
    <source>
        <dbReference type="Proteomes" id="UP001528411"/>
    </source>
</evidence>
<keyword evidence="4" id="KW-1185">Reference proteome</keyword>
<dbReference type="SUPFAM" id="SSF49899">
    <property type="entry name" value="Concanavalin A-like lectins/glucanases"/>
    <property type="match status" value="1"/>
</dbReference>
<accession>A0ABT5F9L7</accession>
<reference evidence="3 4" key="1">
    <citation type="submission" date="2023-01" db="EMBL/GenBank/DDBJ databases">
        <title>Psychrosphaera sp. nov., isolated from marine algae.</title>
        <authorList>
            <person name="Bayburt H."/>
            <person name="Choi B.J."/>
            <person name="Kim J.M."/>
            <person name="Choi D.G."/>
            <person name="Jeon C.O."/>
        </authorList>
    </citation>
    <scope>NUCLEOTIDE SEQUENCE [LARGE SCALE GENOMIC DNA]</scope>
    <source>
        <strain evidence="3 4">G1-22</strain>
    </source>
</reference>
<dbReference type="EMBL" id="JAQOMS010000002">
    <property type="protein sequence ID" value="MDC2888228.1"/>
    <property type="molecule type" value="Genomic_DNA"/>
</dbReference>
<dbReference type="RefSeq" id="WP_272179902.1">
    <property type="nucleotide sequence ID" value="NZ_JAQOMS010000002.1"/>
</dbReference>
<keyword evidence="1" id="KW-0732">Signal</keyword>
<dbReference type="InterPro" id="IPR001220">
    <property type="entry name" value="Legume_lectin_dom"/>
</dbReference>
<evidence type="ECO:0000259" key="2">
    <source>
        <dbReference type="Pfam" id="PF00139"/>
    </source>
</evidence>
<sequence>MNLTKLFKIGLFCVVGTANATVITYNDFSSTVGLTLNGDAQVVAGNILQLTPAQGTKNGSVFSTDLIDLTEGSFSTQFSFNFDGQINGGADGMVFTLQSSSNQAGTSGGGIGYQGISNSFGLNLIIITMALVTEAVIPILA</sequence>
<gene>
    <name evidence="3" type="ORF">PN838_04815</name>
</gene>
<proteinExistence type="predicted"/>
<feature type="domain" description="Legume lectin" evidence="2">
    <location>
        <begin position="24"/>
        <end position="112"/>
    </location>
</feature>
<evidence type="ECO:0000256" key="1">
    <source>
        <dbReference type="SAM" id="SignalP"/>
    </source>
</evidence>
<dbReference type="Pfam" id="PF00139">
    <property type="entry name" value="Lectin_legB"/>
    <property type="match status" value="1"/>
</dbReference>
<organism evidence="3 4">
    <name type="scientific">Psychrosphaera algicola</name>
    <dbReference type="NCBI Taxonomy" id="3023714"/>
    <lineage>
        <taxon>Bacteria</taxon>
        <taxon>Pseudomonadati</taxon>
        <taxon>Pseudomonadota</taxon>
        <taxon>Gammaproteobacteria</taxon>
        <taxon>Alteromonadales</taxon>
        <taxon>Pseudoalteromonadaceae</taxon>
        <taxon>Psychrosphaera</taxon>
    </lineage>
</organism>
<evidence type="ECO:0000313" key="3">
    <source>
        <dbReference type="EMBL" id="MDC2888228.1"/>
    </source>
</evidence>
<feature type="signal peptide" evidence="1">
    <location>
        <begin position="1"/>
        <end position="20"/>
    </location>
</feature>
<name>A0ABT5F9L7_9GAMM</name>
<dbReference type="Proteomes" id="UP001528411">
    <property type="component" value="Unassembled WGS sequence"/>
</dbReference>
<protein>
    <recommendedName>
        <fullName evidence="2">Legume lectin domain-containing protein</fullName>
    </recommendedName>
</protein>
<comment type="caution">
    <text evidence="3">The sequence shown here is derived from an EMBL/GenBank/DDBJ whole genome shotgun (WGS) entry which is preliminary data.</text>
</comment>
<dbReference type="InterPro" id="IPR013320">
    <property type="entry name" value="ConA-like_dom_sf"/>
</dbReference>
<dbReference type="Gene3D" id="2.60.120.200">
    <property type="match status" value="1"/>
</dbReference>